<gene>
    <name evidence="1" type="ORF">ARMSODRAFT_213790</name>
</gene>
<protein>
    <submittedName>
        <fullName evidence="1">Uncharacterized protein</fullName>
    </submittedName>
</protein>
<dbReference type="Proteomes" id="UP000218334">
    <property type="component" value="Unassembled WGS sequence"/>
</dbReference>
<dbReference type="EMBL" id="KZ293433">
    <property type="protein sequence ID" value="PBK68291.1"/>
    <property type="molecule type" value="Genomic_DNA"/>
</dbReference>
<accession>A0A2H3BBP2</accession>
<organism evidence="1 2">
    <name type="scientific">Armillaria solidipes</name>
    <dbReference type="NCBI Taxonomy" id="1076256"/>
    <lineage>
        <taxon>Eukaryota</taxon>
        <taxon>Fungi</taxon>
        <taxon>Dikarya</taxon>
        <taxon>Basidiomycota</taxon>
        <taxon>Agaricomycotina</taxon>
        <taxon>Agaricomycetes</taxon>
        <taxon>Agaricomycetidae</taxon>
        <taxon>Agaricales</taxon>
        <taxon>Marasmiineae</taxon>
        <taxon>Physalacriaceae</taxon>
        <taxon>Armillaria</taxon>
    </lineage>
</organism>
<name>A0A2H3BBP2_9AGAR</name>
<dbReference type="Gene3D" id="2.80.10.50">
    <property type="match status" value="1"/>
</dbReference>
<evidence type="ECO:0000313" key="2">
    <source>
        <dbReference type="Proteomes" id="UP000218334"/>
    </source>
</evidence>
<proteinExistence type="predicted"/>
<sequence length="76" mass="8656">MYISPEGIYFRLVGYALSWHVLYSRCSPEPQVSHHEGPKYEDQLFTLVQAGIFATGRRERFSFHAPPRNLSLAASA</sequence>
<evidence type="ECO:0000313" key="1">
    <source>
        <dbReference type="EMBL" id="PBK68291.1"/>
    </source>
</evidence>
<dbReference type="AlphaFoldDB" id="A0A2H3BBP2"/>
<keyword evidence="2" id="KW-1185">Reference proteome</keyword>
<reference evidence="2" key="1">
    <citation type="journal article" date="2017" name="Nat. Ecol. Evol.">
        <title>Genome expansion and lineage-specific genetic innovations in the forest pathogenic fungi Armillaria.</title>
        <authorList>
            <person name="Sipos G."/>
            <person name="Prasanna A.N."/>
            <person name="Walter M.C."/>
            <person name="O'Connor E."/>
            <person name="Balint B."/>
            <person name="Krizsan K."/>
            <person name="Kiss B."/>
            <person name="Hess J."/>
            <person name="Varga T."/>
            <person name="Slot J."/>
            <person name="Riley R."/>
            <person name="Boka B."/>
            <person name="Rigling D."/>
            <person name="Barry K."/>
            <person name="Lee J."/>
            <person name="Mihaltcheva S."/>
            <person name="LaButti K."/>
            <person name="Lipzen A."/>
            <person name="Waldron R."/>
            <person name="Moloney N.M."/>
            <person name="Sperisen C."/>
            <person name="Kredics L."/>
            <person name="Vagvoelgyi C."/>
            <person name="Patrignani A."/>
            <person name="Fitzpatrick D."/>
            <person name="Nagy I."/>
            <person name="Doyle S."/>
            <person name="Anderson J.B."/>
            <person name="Grigoriev I.V."/>
            <person name="Gueldener U."/>
            <person name="Muensterkoetter M."/>
            <person name="Nagy L.G."/>
        </authorList>
    </citation>
    <scope>NUCLEOTIDE SEQUENCE [LARGE SCALE GENOMIC DNA]</scope>
    <source>
        <strain evidence="2">28-4</strain>
    </source>
</reference>